<accession>A0ABU4MCY2</accession>
<keyword evidence="1" id="KW-0175">Coiled coil</keyword>
<gene>
    <name evidence="3" type="ORF">PV666_48505</name>
</gene>
<dbReference type="RefSeq" id="WP_319167660.1">
    <property type="nucleotide sequence ID" value="NZ_JARAWP010000051.1"/>
</dbReference>
<proteinExistence type="predicted"/>
<evidence type="ECO:0000313" key="4">
    <source>
        <dbReference type="Proteomes" id="UP001272987"/>
    </source>
</evidence>
<name>A0ABU4MCY2_9ACTN</name>
<evidence type="ECO:0000313" key="3">
    <source>
        <dbReference type="EMBL" id="MDX3025651.1"/>
    </source>
</evidence>
<feature type="coiled-coil region" evidence="1">
    <location>
        <begin position="173"/>
        <end position="207"/>
    </location>
</feature>
<feature type="compositionally biased region" description="Polar residues" evidence="2">
    <location>
        <begin position="275"/>
        <end position="287"/>
    </location>
</feature>
<protein>
    <submittedName>
        <fullName evidence="3">Uncharacterized protein</fullName>
    </submittedName>
</protein>
<feature type="region of interest" description="Disordered" evidence="2">
    <location>
        <begin position="247"/>
        <end position="287"/>
    </location>
</feature>
<evidence type="ECO:0000256" key="2">
    <source>
        <dbReference type="SAM" id="MobiDB-lite"/>
    </source>
</evidence>
<evidence type="ECO:0000256" key="1">
    <source>
        <dbReference type="SAM" id="Coils"/>
    </source>
</evidence>
<dbReference type="Proteomes" id="UP001272987">
    <property type="component" value="Unassembled WGS sequence"/>
</dbReference>
<keyword evidence="4" id="KW-1185">Reference proteome</keyword>
<comment type="caution">
    <text evidence="3">The sequence shown here is derived from an EMBL/GenBank/DDBJ whole genome shotgun (WGS) entry which is preliminary data.</text>
</comment>
<reference evidence="3 4" key="1">
    <citation type="journal article" date="2023" name="Microb. Genom.">
        <title>Mesoterricola silvestris gen. nov., sp. nov., Mesoterricola sediminis sp. nov., Geothrix oryzae sp. nov., Geothrix edaphica sp. nov., Geothrix rubra sp. nov., and Geothrix limicola sp. nov., six novel members of Acidobacteriota isolated from soils.</title>
        <authorList>
            <person name="Weisberg A.J."/>
            <person name="Pearce E."/>
            <person name="Kramer C.G."/>
            <person name="Chang J.H."/>
            <person name="Clarke C.R."/>
        </authorList>
    </citation>
    <scope>NUCLEOTIDE SEQUENCE [LARGE SCALE GENOMIC DNA]</scope>
    <source>
        <strain evidence="3 4">NB05-1H</strain>
    </source>
</reference>
<sequence length="287" mass="31789">MTVIAYTARYITQEQLERAYRRLGHVSSAPAWSTSLLIDENLRMSWACRVLHPRDPVLEEEYGRRGGHAWHVIAGAGELDWPPLRPEAEIWPVLLEREPVPSGPLAERRAVMLGKSSVEEMHRDQLRAHYLGNAHTRGGKRNPTDINFDPVVRDWTVTARALAAFVDAHRPPLLTAEQRVMEQGVRVAELEAELASATQGLHRLMRNAAREQDGVLRRGFKQDMSRWGGVSRPTVNSILSAAGGCEGAVPDEDGGIHPWPHSHSAADVPEHTGTEDMSPTGAQEQAP</sequence>
<organism evidence="3 4">
    <name type="scientific">Streptomyces acidiscabies</name>
    <dbReference type="NCBI Taxonomy" id="42234"/>
    <lineage>
        <taxon>Bacteria</taxon>
        <taxon>Bacillati</taxon>
        <taxon>Actinomycetota</taxon>
        <taxon>Actinomycetes</taxon>
        <taxon>Kitasatosporales</taxon>
        <taxon>Streptomycetaceae</taxon>
        <taxon>Streptomyces</taxon>
    </lineage>
</organism>
<dbReference type="EMBL" id="JARAWP010000051">
    <property type="protein sequence ID" value="MDX3025651.1"/>
    <property type="molecule type" value="Genomic_DNA"/>
</dbReference>